<gene>
    <name evidence="9" type="ORF">ASJ35_11630</name>
</gene>
<dbReference type="PIRSF" id="PIRSF016636">
    <property type="entry name" value="AlgI_DltB"/>
    <property type="match status" value="1"/>
</dbReference>
<dbReference type="GO" id="GO:0016746">
    <property type="term" value="F:acyltransferase activity"/>
    <property type="evidence" value="ECO:0007669"/>
    <property type="project" value="UniProtKB-KW"/>
</dbReference>
<dbReference type="PIRSF" id="PIRSF500217">
    <property type="entry name" value="AlgI"/>
    <property type="match status" value="1"/>
</dbReference>
<dbReference type="PANTHER" id="PTHR13285:SF18">
    <property type="entry name" value="PROTEIN-CYSTEINE N-PALMITOYLTRANSFERASE RASP"/>
    <property type="match status" value="1"/>
</dbReference>
<sequence>MSVCIIGAGGGGVNRVERIIFPAGRTGNVKKAFFSYILLGKPACDMVSFAWKAARTAAAACETGRAVCGCGAVKGPVVPWNGEQGRIAALNFVSLRFCAFFVAAVFVYYVLPRRARQPWLLACSCFFYMCWNPAYIVLILFSAFSTYLCGRALAVLGAPAAGNRGRRRAAMAVSLAANLGILFFFKYYNFFAQSANGLLAARGFPAVPLLGVLLPVGISFYTFQAIGYTVDVYRGSVSAEQRFWRYLLFISFFPQLVAGPIERSGNILPQLQLPARFFYERAKSGLVLMLWGYIQKMVVADRLALLADTVYAQGGALGGWATAAATVLFCFELYCDFSSYTDIARGAARILGVELMENFRSPFLSQSVAEFWRNWHISLSSFFRDYLYIPLGGSRRGLARTCVNTMVVFLCSGLWHGAAWTFVAWGLLHGLYLVCGRLTLPLRKRLYTALRVPYGCLPARLWRTAWTFALVAFSMIFFRAGGMDAALSMVRSLLRPGAFPGREAVLAWGMDRPDLLLSAVCVAAVVLCDVLRRRWGSLSARLLQKPLAVQWAVLLAGVLTVAIFGMYGEGYVEKPFIYFQF</sequence>
<comment type="subcellular location">
    <subcellularLocation>
        <location evidence="1">Cell membrane</location>
        <topology evidence="1">Multi-pass membrane protein</topology>
    </subcellularLocation>
</comment>
<comment type="caution">
    <text evidence="9">The sequence shown here is derived from an EMBL/GenBank/DDBJ whole genome shotgun (WGS) entry which is preliminary data.</text>
</comment>
<feature type="transmembrane region" description="Helical" evidence="8">
    <location>
        <begin position="243"/>
        <end position="261"/>
    </location>
</feature>
<feature type="transmembrane region" description="Helical" evidence="8">
    <location>
        <begin position="118"/>
        <end position="148"/>
    </location>
</feature>
<reference evidence="9 10" key="1">
    <citation type="submission" date="2015-10" db="EMBL/GenBank/DDBJ databases">
        <title>A novel member of the family Ruminococcaceae isolated from human faeces.</title>
        <authorList>
            <person name="Shkoporov A.N."/>
            <person name="Chaplin A.V."/>
            <person name="Motuzova O.V."/>
            <person name="Kafarskaia L.I."/>
            <person name="Efimov B.A."/>
        </authorList>
    </citation>
    <scope>NUCLEOTIDE SEQUENCE [LARGE SCALE GENOMIC DNA]</scope>
    <source>
        <strain evidence="9 10">668</strain>
    </source>
</reference>
<feature type="transmembrane region" description="Helical" evidence="8">
    <location>
        <begin position="168"/>
        <end position="187"/>
    </location>
</feature>
<name>A0A0W7TPT5_9FIRM</name>
<keyword evidence="7" id="KW-0808">Transferase</keyword>
<evidence type="ECO:0000256" key="7">
    <source>
        <dbReference type="PIRNR" id="PIRNR016636"/>
    </source>
</evidence>
<evidence type="ECO:0000256" key="1">
    <source>
        <dbReference type="ARBA" id="ARBA00004651"/>
    </source>
</evidence>
<comment type="similarity">
    <text evidence="2 7">Belongs to the membrane-bound acyltransferase family.</text>
</comment>
<dbReference type="InterPro" id="IPR024194">
    <property type="entry name" value="Ac/AlaTfrase_AlgI/DltB"/>
</dbReference>
<evidence type="ECO:0000256" key="5">
    <source>
        <dbReference type="ARBA" id="ARBA00022989"/>
    </source>
</evidence>
<dbReference type="InterPro" id="IPR004299">
    <property type="entry name" value="MBOAT_fam"/>
</dbReference>
<feature type="transmembrane region" description="Helical" evidence="8">
    <location>
        <begin position="87"/>
        <end position="111"/>
    </location>
</feature>
<evidence type="ECO:0000256" key="3">
    <source>
        <dbReference type="ARBA" id="ARBA00022475"/>
    </source>
</evidence>
<keyword evidence="6 7" id="KW-0472">Membrane</keyword>
<evidence type="ECO:0008006" key="11">
    <source>
        <dbReference type="Google" id="ProtNLM"/>
    </source>
</evidence>
<keyword evidence="4 8" id="KW-0812">Transmembrane</keyword>
<dbReference type="Pfam" id="PF03062">
    <property type="entry name" value="MBOAT"/>
    <property type="match status" value="1"/>
</dbReference>
<evidence type="ECO:0000256" key="2">
    <source>
        <dbReference type="ARBA" id="ARBA00010323"/>
    </source>
</evidence>
<dbReference type="InterPro" id="IPR028362">
    <property type="entry name" value="AlgI"/>
</dbReference>
<evidence type="ECO:0000313" key="10">
    <source>
        <dbReference type="Proteomes" id="UP000053433"/>
    </source>
</evidence>
<feature type="transmembrane region" description="Helical" evidence="8">
    <location>
        <begin position="547"/>
        <end position="567"/>
    </location>
</feature>
<dbReference type="InterPro" id="IPR051085">
    <property type="entry name" value="MB_O-acyltransferase"/>
</dbReference>
<proteinExistence type="inferred from homology"/>
<dbReference type="Proteomes" id="UP000053433">
    <property type="component" value="Unassembled WGS sequence"/>
</dbReference>
<evidence type="ECO:0000313" key="9">
    <source>
        <dbReference type="EMBL" id="KUE75849.1"/>
    </source>
</evidence>
<evidence type="ECO:0000256" key="8">
    <source>
        <dbReference type="SAM" id="Phobius"/>
    </source>
</evidence>
<accession>A0A0W7TPT5</accession>
<keyword evidence="7" id="KW-0012">Acyltransferase</keyword>
<dbReference type="EMBL" id="LMUA01000015">
    <property type="protein sequence ID" value="KUE75849.1"/>
    <property type="molecule type" value="Genomic_DNA"/>
</dbReference>
<feature type="transmembrane region" description="Helical" evidence="8">
    <location>
        <begin position="461"/>
        <end position="480"/>
    </location>
</feature>
<dbReference type="PANTHER" id="PTHR13285">
    <property type="entry name" value="ACYLTRANSFERASE"/>
    <property type="match status" value="1"/>
</dbReference>
<dbReference type="GO" id="GO:0042121">
    <property type="term" value="P:alginic acid biosynthetic process"/>
    <property type="evidence" value="ECO:0007669"/>
    <property type="project" value="InterPro"/>
</dbReference>
<organism evidence="9 10">
    <name type="scientific">Ruthenibacterium lactatiformans</name>
    <dbReference type="NCBI Taxonomy" id="1550024"/>
    <lineage>
        <taxon>Bacteria</taxon>
        <taxon>Bacillati</taxon>
        <taxon>Bacillota</taxon>
        <taxon>Clostridia</taxon>
        <taxon>Eubacteriales</taxon>
        <taxon>Oscillospiraceae</taxon>
        <taxon>Ruthenibacterium</taxon>
    </lineage>
</organism>
<evidence type="ECO:0000256" key="6">
    <source>
        <dbReference type="ARBA" id="ARBA00023136"/>
    </source>
</evidence>
<keyword evidence="5 8" id="KW-1133">Transmembrane helix</keyword>
<dbReference type="AlphaFoldDB" id="A0A0W7TPT5"/>
<protein>
    <recommendedName>
        <fullName evidence="11">MBOAT family protein</fullName>
    </recommendedName>
</protein>
<feature type="transmembrane region" description="Helical" evidence="8">
    <location>
        <begin position="199"/>
        <end position="223"/>
    </location>
</feature>
<dbReference type="GO" id="GO:0005886">
    <property type="term" value="C:plasma membrane"/>
    <property type="evidence" value="ECO:0007669"/>
    <property type="project" value="UniProtKB-SubCell"/>
</dbReference>
<evidence type="ECO:0000256" key="4">
    <source>
        <dbReference type="ARBA" id="ARBA00022692"/>
    </source>
</evidence>
<keyword evidence="3 7" id="KW-1003">Cell membrane</keyword>